<dbReference type="SMART" id="SM00859">
    <property type="entry name" value="Semialdhyde_dh"/>
    <property type="match status" value="1"/>
</dbReference>
<dbReference type="UniPathway" id="UPA00068">
    <property type="reaction ID" value="UER00108"/>
</dbReference>
<reference evidence="10 11" key="1">
    <citation type="submission" date="2015-02" db="EMBL/GenBank/DDBJ databases">
        <title>Single-cell genomics of uncultivated deep-branching MTB reveals a conserved set of magnetosome genes.</title>
        <authorList>
            <person name="Kolinko S."/>
            <person name="Richter M."/>
            <person name="Glockner F.O."/>
            <person name="Brachmann A."/>
            <person name="Schuler D."/>
        </authorList>
    </citation>
    <scope>NUCLEOTIDE SEQUENCE [LARGE SCALE GENOMIC DNA]</scope>
    <source>
        <strain evidence="10">TM-1</strain>
    </source>
</reference>
<dbReference type="InterPro" id="IPR000706">
    <property type="entry name" value="AGPR_type-1"/>
</dbReference>
<dbReference type="GO" id="GO:0005737">
    <property type="term" value="C:cytoplasm"/>
    <property type="evidence" value="ECO:0007669"/>
    <property type="project" value="UniProtKB-SubCell"/>
</dbReference>
<accession>A0A0F3GKV9</accession>
<keyword evidence="4 7" id="KW-0521">NADP</keyword>
<dbReference type="Pfam" id="PF22698">
    <property type="entry name" value="Semialdhyde_dhC_1"/>
    <property type="match status" value="1"/>
</dbReference>
<dbReference type="Pfam" id="PF01118">
    <property type="entry name" value="Semialdhyde_dh"/>
    <property type="match status" value="1"/>
</dbReference>
<dbReference type="GO" id="GO:0006526">
    <property type="term" value="P:L-arginine biosynthetic process"/>
    <property type="evidence" value="ECO:0007669"/>
    <property type="project" value="UniProtKB-UniRule"/>
</dbReference>
<dbReference type="InterPro" id="IPR023013">
    <property type="entry name" value="AGPR_AS"/>
</dbReference>
<dbReference type="PANTHER" id="PTHR32338:SF10">
    <property type="entry name" value="N-ACETYL-GAMMA-GLUTAMYL-PHOSPHATE REDUCTASE, CHLOROPLASTIC-RELATED"/>
    <property type="match status" value="1"/>
</dbReference>
<comment type="function">
    <text evidence="7">Catalyzes the NADPH-dependent reduction of N-acetyl-5-glutamyl phosphate to yield N-acetyl-L-glutamate 5-semialdehyde.</text>
</comment>
<dbReference type="InterPro" id="IPR036291">
    <property type="entry name" value="NAD(P)-bd_dom_sf"/>
</dbReference>
<dbReference type="Gene3D" id="3.30.360.10">
    <property type="entry name" value="Dihydrodipicolinate Reductase, domain 2"/>
    <property type="match status" value="1"/>
</dbReference>
<comment type="subcellular location">
    <subcellularLocation>
        <location evidence="7">Cytoplasm</location>
    </subcellularLocation>
</comment>
<dbReference type="GO" id="GO:0070401">
    <property type="term" value="F:NADP+ binding"/>
    <property type="evidence" value="ECO:0007669"/>
    <property type="project" value="InterPro"/>
</dbReference>
<evidence type="ECO:0000256" key="7">
    <source>
        <dbReference type="HAMAP-Rule" id="MF_00150"/>
    </source>
</evidence>
<dbReference type="InterPro" id="IPR050085">
    <property type="entry name" value="AGPR"/>
</dbReference>
<dbReference type="EC" id="1.2.1.38" evidence="7"/>
<evidence type="ECO:0000256" key="4">
    <source>
        <dbReference type="ARBA" id="ARBA00022857"/>
    </source>
</evidence>
<keyword evidence="5 7" id="KW-0560">Oxidoreductase</keyword>
<keyword evidence="2 7" id="KW-0055">Arginine biosynthesis</keyword>
<name>A0A0F3GKV9_9BACT</name>
<dbReference type="InterPro" id="IPR000534">
    <property type="entry name" value="Semialdehyde_DH_NAD-bd"/>
</dbReference>
<evidence type="ECO:0000256" key="2">
    <source>
        <dbReference type="ARBA" id="ARBA00022571"/>
    </source>
</evidence>
<comment type="similarity">
    <text evidence="7">Belongs to the NAGSA dehydrogenase family. Type 1 subfamily.</text>
</comment>
<comment type="pathway">
    <text evidence="1 7">Amino-acid biosynthesis; L-arginine biosynthesis; N(2)-acetyl-L-ornithine from L-glutamate: step 3/4.</text>
</comment>
<dbReference type="FunFam" id="3.30.360.10:FF:000014">
    <property type="entry name" value="N-acetyl-gamma-glutamyl-phosphate reductase"/>
    <property type="match status" value="1"/>
</dbReference>
<comment type="catalytic activity">
    <reaction evidence="6 7">
        <text>N-acetyl-L-glutamate 5-semialdehyde + phosphate + NADP(+) = N-acetyl-L-glutamyl 5-phosphate + NADPH + H(+)</text>
        <dbReference type="Rhea" id="RHEA:21588"/>
        <dbReference type="ChEBI" id="CHEBI:15378"/>
        <dbReference type="ChEBI" id="CHEBI:29123"/>
        <dbReference type="ChEBI" id="CHEBI:43474"/>
        <dbReference type="ChEBI" id="CHEBI:57783"/>
        <dbReference type="ChEBI" id="CHEBI:57936"/>
        <dbReference type="ChEBI" id="CHEBI:58349"/>
        <dbReference type="EC" id="1.2.1.38"/>
    </reaction>
</comment>
<dbReference type="PROSITE" id="PS01224">
    <property type="entry name" value="ARGC"/>
    <property type="match status" value="1"/>
</dbReference>
<evidence type="ECO:0000313" key="10">
    <source>
        <dbReference type="EMBL" id="KJU82531.1"/>
    </source>
</evidence>
<evidence type="ECO:0000256" key="6">
    <source>
        <dbReference type="ARBA" id="ARBA00050557"/>
    </source>
</evidence>
<gene>
    <name evidence="7" type="primary">argC</name>
    <name evidence="10" type="ORF">MBAV_005277</name>
</gene>
<dbReference type="NCBIfam" id="TIGR01850">
    <property type="entry name" value="argC"/>
    <property type="match status" value="1"/>
</dbReference>
<dbReference type="Proteomes" id="UP000033423">
    <property type="component" value="Unassembled WGS sequence"/>
</dbReference>
<keyword evidence="3 7" id="KW-0028">Amino-acid biosynthesis</keyword>
<feature type="active site" evidence="7 8">
    <location>
        <position position="150"/>
    </location>
</feature>
<dbReference type="PATRIC" id="fig|29290.4.peg.6986"/>
<dbReference type="CDD" id="cd17895">
    <property type="entry name" value="AGPR_1_N"/>
    <property type="match status" value="1"/>
</dbReference>
<protein>
    <recommendedName>
        <fullName evidence="7">N-acetyl-gamma-glutamyl-phosphate reductase</fullName>
        <shortName evidence="7">AGPR</shortName>
        <ecNumber evidence="7">1.2.1.38</ecNumber>
    </recommendedName>
    <alternativeName>
        <fullName evidence="7">N-acetyl-glutamate semialdehyde dehydrogenase</fullName>
        <shortName evidence="7">NAGSA dehydrogenase</shortName>
    </alternativeName>
</protein>
<evidence type="ECO:0000259" key="9">
    <source>
        <dbReference type="SMART" id="SM00859"/>
    </source>
</evidence>
<keyword evidence="11" id="KW-1185">Reference proteome</keyword>
<sequence>MLKVVICGGSGYTGSELMRLLSNHPEVLVTAVTADRYVGKTVTELFPHLYDYTDYVFEPLEKEALLEKGAVFFTALPHAASQEVVDYFYRNGKTVIDLSADYRLKDPAIYSQWYGTTHNYPQTLADSVYGLPEIHRESIKGATLVANPGCYPTSVLLALYPALKNQLVDVDHIVIDSKSGVSGAGRKGEVALSFCEINGGFSAYCVATHRHTPEIEQGLSFSAQKPVMVSFTPHLLPVNRGILSTVYASLATKTDIDEVLSLYEHTYENDPFVIVMDNGKFPDIKNVKGTNFCQIGIAIDRRNTLIVVSAIDNLIKGASGQAVQNMNIMCGFDESTALKALSVLP</sequence>
<dbReference type="SUPFAM" id="SSF51735">
    <property type="entry name" value="NAD(P)-binding Rossmann-fold domains"/>
    <property type="match status" value="1"/>
</dbReference>
<dbReference type="InterPro" id="IPR058924">
    <property type="entry name" value="AGPR_dimerisation_dom"/>
</dbReference>
<evidence type="ECO:0000256" key="8">
    <source>
        <dbReference type="PROSITE-ProRule" id="PRU10010"/>
    </source>
</evidence>
<dbReference type="AlphaFoldDB" id="A0A0F3GKV9"/>
<evidence type="ECO:0000313" key="11">
    <source>
        <dbReference type="Proteomes" id="UP000033423"/>
    </source>
</evidence>
<dbReference type="Gene3D" id="3.40.50.720">
    <property type="entry name" value="NAD(P)-binding Rossmann-like Domain"/>
    <property type="match status" value="1"/>
</dbReference>
<dbReference type="CDD" id="cd23934">
    <property type="entry name" value="AGPR_1_C"/>
    <property type="match status" value="1"/>
</dbReference>
<proteinExistence type="inferred from homology"/>
<evidence type="ECO:0000256" key="5">
    <source>
        <dbReference type="ARBA" id="ARBA00023002"/>
    </source>
</evidence>
<dbReference type="HAMAP" id="MF_00150">
    <property type="entry name" value="ArgC_type1"/>
    <property type="match status" value="1"/>
</dbReference>
<dbReference type="GO" id="GO:0051287">
    <property type="term" value="F:NAD binding"/>
    <property type="evidence" value="ECO:0007669"/>
    <property type="project" value="InterPro"/>
</dbReference>
<keyword evidence="7" id="KW-0963">Cytoplasm</keyword>
<evidence type="ECO:0000256" key="3">
    <source>
        <dbReference type="ARBA" id="ARBA00022605"/>
    </source>
</evidence>
<dbReference type="GO" id="GO:0003942">
    <property type="term" value="F:N-acetyl-gamma-glutamyl-phosphate reductase activity"/>
    <property type="evidence" value="ECO:0007669"/>
    <property type="project" value="UniProtKB-UniRule"/>
</dbReference>
<organism evidence="10 11">
    <name type="scientific">Candidatus Magnetobacterium bavaricum</name>
    <dbReference type="NCBI Taxonomy" id="29290"/>
    <lineage>
        <taxon>Bacteria</taxon>
        <taxon>Pseudomonadati</taxon>
        <taxon>Nitrospirota</taxon>
        <taxon>Thermodesulfovibrionia</taxon>
        <taxon>Thermodesulfovibrionales</taxon>
        <taxon>Candidatus Magnetobacteriaceae</taxon>
        <taxon>Candidatus Magnetobacterium</taxon>
    </lineage>
</organism>
<dbReference type="PANTHER" id="PTHR32338">
    <property type="entry name" value="N-ACETYL-GAMMA-GLUTAMYL-PHOSPHATE REDUCTASE, CHLOROPLASTIC-RELATED-RELATED"/>
    <property type="match status" value="1"/>
</dbReference>
<dbReference type="SUPFAM" id="SSF55347">
    <property type="entry name" value="Glyceraldehyde-3-phosphate dehydrogenase-like, C-terminal domain"/>
    <property type="match status" value="1"/>
</dbReference>
<evidence type="ECO:0000256" key="1">
    <source>
        <dbReference type="ARBA" id="ARBA00004862"/>
    </source>
</evidence>
<comment type="caution">
    <text evidence="10">The sequence shown here is derived from an EMBL/GenBank/DDBJ whole genome shotgun (WGS) entry which is preliminary data.</text>
</comment>
<dbReference type="EMBL" id="LACI01002279">
    <property type="protein sequence ID" value="KJU82531.1"/>
    <property type="molecule type" value="Genomic_DNA"/>
</dbReference>
<feature type="domain" description="Semialdehyde dehydrogenase NAD-binding" evidence="9">
    <location>
        <begin position="3"/>
        <end position="142"/>
    </location>
</feature>